<dbReference type="PROSITE" id="PS50110">
    <property type="entry name" value="RESPONSE_REGULATORY"/>
    <property type="match status" value="1"/>
</dbReference>
<dbReference type="PANTHER" id="PTHR43280:SF2">
    <property type="entry name" value="HTH-TYPE TRANSCRIPTIONAL REGULATOR EXSA"/>
    <property type="match status" value="1"/>
</dbReference>
<evidence type="ECO:0008006" key="9">
    <source>
        <dbReference type="Google" id="ProtNLM"/>
    </source>
</evidence>
<dbReference type="SMART" id="SM00342">
    <property type="entry name" value="HTH_ARAC"/>
    <property type="match status" value="1"/>
</dbReference>
<dbReference type="SUPFAM" id="SSF52172">
    <property type="entry name" value="CheY-like"/>
    <property type="match status" value="1"/>
</dbReference>
<evidence type="ECO:0000256" key="3">
    <source>
        <dbReference type="ARBA" id="ARBA00023163"/>
    </source>
</evidence>
<protein>
    <recommendedName>
        <fullName evidence="9">AraC family transcriptional regulator</fullName>
    </recommendedName>
</protein>
<dbReference type="GO" id="GO:0003700">
    <property type="term" value="F:DNA-binding transcription factor activity"/>
    <property type="evidence" value="ECO:0007669"/>
    <property type="project" value="InterPro"/>
</dbReference>
<keyword evidence="3" id="KW-0804">Transcription</keyword>
<dbReference type="Proteomes" id="UP000036867">
    <property type="component" value="Unassembled WGS sequence"/>
</dbReference>
<dbReference type="Pfam" id="PF12833">
    <property type="entry name" value="HTH_18"/>
    <property type="match status" value="1"/>
</dbReference>
<comment type="caution">
    <text evidence="7">The sequence shown here is derived from an EMBL/GenBank/DDBJ whole genome shotgun (WGS) entry which is preliminary data.</text>
</comment>
<dbReference type="Gene3D" id="3.40.50.2300">
    <property type="match status" value="1"/>
</dbReference>
<dbReference type="PROSITE" id="PS01124">
    <property type="entry name" value="HTH_ARAC_FAMILY_2"/>
    <property type="match status" value="1"/>
</dbReference>
<evidence type="ECO:0000259" key="5">
    <source>
        <dbReference type="PROSITE" id="PS01124"/>
    </source>
</evidence>
<organism evidence="7 8">
    <name type="scientific">Viridibacillus arvi</name>
    <dbReference type="NCBI Taxonomy" id="263475"/>
    <lineage>
        <taxon>Bacteria</taxon>
        <taxon>Bacillati</taxon>
        <taxon>Bacillota</taxon>
        <taxon>Bacilli</taxon>
        <taxon>Bacillales</taxon>
        <taxon>Caryophanaceae</taxon>
        <taxon>Viridibacillus</taxon>
    </lineage>
</organism>
<dbReference type="PATRIC" id="fig|263475.3.peg.1367"/>
<evidence type="ECO:0000256" key="1">
    <source>
        <dbReference type="ARBA" id="ARBA00023015"/>
    </source>
</evidence>
<dbReference type="InterPro" id="IPR020449">
    <property type="entry name" value="Tscrpt_reg_AraC-type_HTH"/>
</dbReference>
<gene>
    <name evidence="7" type="ORF">AMD00_04800</name>
</gene>
<dbReference type="RefSeq" id="WP_053415926.1">
    <property type="nucleotide sequence ID" value="NZ_LILB01000001.1"/>
</dbReference>
<dbReference type="STRING" id="263475.AMD00_04800"/>
<dbReference type="InterPro" id="IPR009057">
    <property type="entry name" value="Homeodomain-like_sf"/>
</dbReference>
<reference evidence="8" key="1">
    <citation type="submission" date="2015-08" db="EMBL/GenBank/DDBJ databases">
        <title>Fjat-10028 dsm 16317.</title>
        <authorList>
            <person name="Liu B."/>
            <person name="Wang J."/>
            <person name="Zhu Y."/>
            <person name="Liu G."/>
            <person name="Chen Q."/>
            <person name="Chen Z."/>
            <person name="Lan J."/>
            <person name="Che J."/>
            <person name="Ge C."/>
            <person name="Shi H."/>
            <person name="Pan Z."/>
            <person name="Liu X."/>
        </authorList>
    </citation>
    <scope>NUCLEOTIDE SEQUENCE [LARGE SCALE GENOMIC DNA]</scope>
    <source>
        <strain evidence="8">DSM 16317</strain>
    </source>
</reference>
<evidence type="ECO:0000256" key="2">
    <source>
        <dbReference type="ARBA" id="ARBA00023125"/>
    </source>
</evidence>
<dbReference type="SUPFAM" id="SSF46689">
    <property type="entry name" value="Homeodomain-like"/>
    <property type="match status" value="1"/>
</dbReference>
<keyword evidence="1" id="KW-0805">Transcription regulation</keyword>
<dbReference type="PRINTS" id="PR00032">
    <property type="entry name" value="HTHARAC"/>
</dbReference>
<feature type="domain" description="HTH araC/xylS-type" evidence="5">
    <location>
        <begin position="386"/>
        <end position="485"/>
    </location>
</feature>
<feature type="domain" description="Response regulatory" evidence="6">
    <location>
        <begin position="2"/>
        <end position="118"/>
    </location>
</feature>
<accession>A0A0M0LM21</accession>
<dbReference type="PANTHER" id="PTHR43280">
    <property type="entry name" value="ARAC-FAMILY TRANSCRIPTIONAL REGULATOR"/>
    <property type="match status" value="1"/>
</dbReference>
<dbReference type="AlphaFoldDB" id="A0A0M0LM21"/>
<keyword evidence="2" id="KW-0238">DNA-binding</keyword>
<comment type="caution">
    <text evidence="4">Lacks conserved residue(s) required for the propagation of feature annotation.</text>
</comment>
<dbReference type="Pfam" id="PF00072">
    <property type="entry name" value="Response_reg"/>
    <property type="match status" value="1"/>
</dbReference>
<dbReference type="GeneID" id="301135421"/>
<dbReference type="OrthoDB" id="2563880at2"/>
<name>A0A0M0LM21_9BACL</name>
<dbReference type="Gene3D" id="1.10.10.60">
    <property type="entry name" value="Homeodomain-like"/>
    <property type="match status" value="2"/>
</dbReference>
<evidence type="ECO:0000313" key="8">
    <source>
        <dbReference type="Proteomes" id="UP000036867"/>
    </source>
</evidence>
<sequence>MKLLIIDRDQTERTGIQWFIKHYQLDITTVYEAGTVEDAINCLEMENPEIILLELEILMQDKTKGLKRALSIQPHHLITITAEPLFKNAQEALSLRALTLLVKPIDLNLLKQYLTHACRQVLNPFKDTLSYVQENSIYPALFIDDSPTPIEDNVFCFMIETEFSEQNELLFHWLQSLPFSQQFTFYPLSKRIMCFSRDKNLEELIKKGKSIMREWTKSHNAYLNIAIYDLPNRSIKTMYNALKQALSLRFQSGFSQFFYVSQMPVYKKFDHFLTIEQQRLWINGLEQNDVQTIKIFLYNISNLEIYYQPDAIRIHLTSILAQVRRFMLKYQMEKMIEVEKKYDLLFDMILNHPVLYTIIQEFVLFCQDVMNQAVHQKEHGQFDYVNGALDYIDIYYSDSTLNLKTLADFLGISSSYLSMLFSTTKGVTFKQYLNEKRLTHAIQLLKETSLPISEIASTTGFNDSNYFSKVFKSKFTISPIAYRQQMKLVID</sequence>
<dbReference type="InterPro" id="IPR001789">
    <property type="entry name" value="Sig_transdc_resp-reg_receiver"/>
</dbReference>
<evidence type="ECO:0000259" key="6">
    <source>
        <dbReference type="PROSITE" id="PS50110"/>
    </source>
</evidence>
<keyword evidence="8" id="KW-1185">Reference proteome</keyword>
<evidence type="ECO:0000256" key="4">
    <source>
        <dbReference type="PROSITE-ProRule" id="PRU00169"/>
    </source>
</evidence>
<dbReference type="GO" id="GO:0043565">
    <property type="term" value="F:sequence-specific DNA binding"/>
    <property type="evidence" value="ECO:0007669"/>
    <property type="project" value="InterPro"/>
</dbReference>
<dbReference type="InterPro" id="IPR018060">
    <property type="entry name" value="HTH_AraC"/>
</dbReference>
<dbReference type="GO" id="GO:0000160">
    <property type="term" value="P:phosphorelay signal transduction system"/>
    <property type="evidence" value="ECO:0007669"/>
    <property type="project" value="InterPro"/>
</dbReference>
<proteinExistence type="predicted"/>
<dbReference type="EMBL" id="LILB01000001">
    <property type="protein sequence ID" value="KOO51763.1"/>
    <property type="molecule type" value="Genomic_DNA"/>
</dbReference>
<evidence type="ECO:0000313" key="7">
    <source>
        <dbReference type="EMBL" id="KOO51763.1"/>
    </source>
</evidence>
<dbReference type="InterPro" id="IPR011006">
    <property type="entry name" value="CheY-like_superfamily"/>
</dbReference>